<keyword evidence="3" id="KW-1185">Reference proteome</keyword>
<dbReference type="GO" id="GO:0006355">
    <property type="term" value="P:regulation of DNA-templated transcription"/>
    <property type="evidence" value="ECO:0007669"/>
    <property type="project" value="InterPro"/>
</dbReference>
<gene>
    <name evidence="2" type="ORF">FG385_04635</name>
</gene>
<dbReference type="Proteomes" id="UP000305546">
    <property type="component" value="Unassembled WGS sequence"/>
</dbReference>
<dbReference type="SUPFAM" id="SSF47598">
    <property type="entry name" value="Ribbon-helix-helix"/>
    <property type="match status" value="1"/>
</dbReference>
<dbReference type="InterPro" id="IPR010985">
    <property type="entry name" value="Ribbon_hlx_hlx"/>
</dbReference>
<reference evidence="2 3" key="1">
    <citation type="submission" date="2019-06" db="EMBL/GenBank/DDBJ databases">
        <title>Amycolatopsis alkalitolerans sp. nov., isolated from Gastrodia elata Blume.</title>
        <authorList>
            <person name="Narsing Rao M.P."/>
            <person name="Li W.J."/>
        </authorList>
    </citation>
    <scope>NUCLEOTIDE SEQUENCE [LARGE SCALE GENOMIC DNA]</scope>
    <source>
        <strain evidence="2 3">SYSUP0005</strain>
    </source>
</reference>
<evidence type="ECO:0000259" key="1">
    <source>
        <dbReference type="Pfam" id="PF22513"/>
    </source>
</evidence>
<sequence length="85" mass="9371">MVSIQIRDVPEQVRDTLATLAHSRGQSMQAYLRGLLEEDACRANNIDLLKRVREVGGGYSSETGEAAQTIAELRAERDRRNAGDA</sequence>
<dbReference type="OrthoDB" id="7107936at2"/>
<evidence type="ECO:0000313" key="3">
    <source>
        <dbReference type="Proteomes" id="UP000305546"/>
    </source>
</evidence>
<protein>
    <recommendedName>
        <fullName evidence="1">Antitoxin FitA-like ribbon-helix-helix domain-containing protein</fullName>
    </recommendedName>
</protein>
<name>A0A5C4M605_9PSEU</name>
<dbReference type="Pfam" id="PF22513">
    <property type="entry name" value="FitA-like_RHH"/>
    <property type="match status" value="1"/>
</dbReference>
<proteinExistence type="predicted"/>
<dbReference type="AlphaFoldDB" id="A0A5C4M605"/>
<accession>A0A5C4M605</accession>
<feature type="domain" description="Antitoxin FitA-like ribbon-helix-helix" evidence="1">
    <location>
        <begin position="3"/>
        <end position="38"/>
    </location>
</feature>
<dbReference type="RefSeq" id="WP_139095339.1">
    <property type="nucleotide sequence ID" value="NZ_VDFW01000003.1"/>
</dbReference>
<dbReference type="EMBL" id="VDFW01000003">
    <property type="protein sequence ID" value="TNC28562.1"/>
    <property type="molecule type" value="Genomic_DNA"/>
</dbReference>
<organism evidence="2 3">
    <name type="scientific">Amycolatopsis alkalitolerans</name>
    <dbReference type="NCBI Taxonomy" id="2547244"/>
    <lineage>
        <taxon>Bacteria</taxon>
        <taxon>Bacillati</taxon>
        <taxon>Actinomycetota</taxon>
        <taxon>Actinomycetes</taxon>
        <taxon>Pseudonocardiales</taxon>
        <taxon>Pseudonocardiaceae</taxon>
        <taxon>Amycolatopsis</taxon>
    </lineage>
</organism>
<dbReference type="InterPro" id="IPR053853">
    <property type="entry name" value="FitA-like_RHH"/>
</dbReference>
<comment type="caution">
    <text evidence="2">The sequence shown here is derived from an EMBL/GenBank/DDBJ whole genome shotgun (WGS) entry which is preliminary data.</text>
</comment>
<evidence type="ECO:0000313" key="2">
    <source>
        <dbReference type="EMBL" id="TNC28562.1"/>
    </source>
</evidence>